<reference evidence="3" key="1">
    <citation type="submission" date="2015-03" db="EMBL/GenBank/DDBJ databases">
        <title>Pseudomonas frederiksbergensis hydrocarbon degrader.</title>
        <authorList>
            <person name="Brown L.M."/>
            <person name="Ruiz O.N."/>
            <person name="Mueller S."/>
            <person name="Gunasekera T.S."/>
        </authorList>
    </citation>
    <scope>NUCLEOTIDE SEQUENCE [LARGE SCALE GENOMIC DNA]</scope>
    <source>
        <strain evidence="3">SI8</strain>
    </source>
</reference>
<gene>
    <name evidence="2" type="ORF">JZ00_07785</name>
</gene>
<dbReference type="Proteomes" id="UP000030949">
    <property type="component" value="Unassembled WGS sequence"/>
</dbReference>
<feature type="chain" id="PRO_5002065355" description="DUF1120 domain-containing protein" evidence="1">
    <location>
        <begin position="22"/>
        <end position="216"/>
    </location>
</feature>
<name>A0A0B1Z687_9PSED</name>
<evidence type="ECO:0008006" key="4">
    <source>
        <dbReference type="Google" id="ProtNLM"/>
    </source>
</evidence>
<proteinExistence type="predicted"/>
<dbReference type="EMBL" id="JQGJ01000004">
    <property type="protein sequence ID" value="KHK64932.1"/>
    <property type="molecule type" value="Genomic_DNA"/>
</dbReference>
<organism evidence="2 3">
    <name type="scientific">Pseudomonas frederiksbergensis</name>
    <dbReference type="NCBI Taxonomy" id="104087"/>
    <lineage>
        <taxon>Bacteria</taxon>
        <taxon>Pseudomonadati</taxon>
        <taxon>Pseudomonadota</taxon>
        <taxon>Gammaproteobacteria</taxon>
        <taxon>Pseudomonadales</taxon>
        <taxon>Pseudomonadaceae</taxon>
        <taxon>Pseudomonas</taxon>
    </lineage>
</organism>
<dbReference type="InterPro" id="IPR010546">
    <property type="entry name" value="DUF1120"/>
</dbReference>
<dbReference type="AlphaFoldDB" id="A0A0B1Z687"/>
<keyword evidence="1" id="KW-0732">Signal</keyword>
<evidence type="ECO:0000313" key="3">
    <source>
        <dbReference type="Proteomes" id="UP000030949"/>
    </source>
</evidence>
<accession>A0A0B1Z687</accession>
<comment type="caution">
    <text evidence="2">The sequence shown here is derived from an EMBL/GenBank/DDBJ whole genome shotgun (WGS) entry which is preliminary data.</text>
</comment>
<feature type="signal peptide" evidence="1">
    <location>
        <begin position="1"/>
        <end position="21"/>
    </location>
</feature>
<evidence type="ECO:0000313" key="2">
    <source>
        <dbReference type="EMBL" id="KHK64932.1"/>
    </source>
</evidence>
<evidence type="ECO:0000256" key="1">
    <source>
        <dbReference type="SAM" id="SignalP"/>
    </source>
</evidence>
<dbReference type="OrthoDB" id="6602106at2"/>
<dbReference type="Pfam" id="PF06551">
    <property type="entry name" value="DUF1120"/>
    <property type="match status" value="1"/>
</dbReference>
<sequence>MKKLLLASCLAAASTPLIAQAASVDLNVTGRVIPTSCIPAFAGGSDVNLGRIFSSTLAPDRQNDLPQRDISLQITCSAPASVEIAVTDNRGASKVPGLAFNGRSGEELYYGLGSTQGVGIGGFGLLSGLPRADGVPQILLARTLANPSWSVPTNGLITNAPTTYSWGSSLANGPAPARLHTLPMKVAAAIRATSELPPTTDEFDLDGSVTFDVFYL</sequence>
<protein>
    <recommendedName>
        <fullName evidence="4">DUF1120 domain-containing protein</fullName>
    </recommendedName>
</protein>